<evidence type="ECO:0000256" key="2">
    <source>
        <dbReference type="ARBA" id="ARBA00022723"/>
    </source>
</evidence>
<dbReference type="OMA" id="QHRYSHT"/>
<dbReference type="GO" id="GO:0006357">
    <property type="term" value="P:regulation of transcription by RNA polymerase II"/>
    <property type="evidence" value="ECO:0007669"/>
    <property type="project" value="TreeGrafter"/>
</dbReference>
<evidence type="ECO:0000256" key="1">
    <source>
        <dbReference type="ARBA" id="ARBA00004123"/>
    </source>
</evidence>
<keyword evidence="7" id="KW-0804">Transcription</keyword>
<evidence type="ECO:0000259" key="10">
    <source>
        <dbReference type="PROSITE" id="PS50157"/>
    </source>
</evidence>
<sequence length="346" mass="39749">MSLQTKNSKRFKKYRCTYEGCGKIYDRPSLLQQHRYSHTNERPYACQYENCGKKFMRPCHLRVHEWTHSQVKPRTCHVCGKGLITSQQLTRHLKSHEKKLQRQLHNADVEVTNNDVVLMPNGYNTPAKADITVPSLDTPYSEGTRMIDIKSPHGIIKIPCIYEGCDMEMTEKDDLMNHMIEEHLVSQFSKSDRVFEGNFTNVDGIFPSPPNSSVSSERPSTVDLSVLTQSQRESFLHDNIDVPISQGQHVQRKSSADGRPYPKFLYQPGHEGASPVNPFAFDLVNNESLIRDYWCNLNCRVEGCSCSSGKWFNSVFELIEHYDQTHEFVPVTLVKYGYISLFSTEE</sequence>
<dbReference type="SMART" id="SM00355">
    <property type="entry name" value="ZnF_C2H2"/>
    <property type="match status" value="5"/>
</dbReference>
<accession>G8BWD6</accession>
<dbReference type="InterPro" id="IPR036236">
    <property type="entry name" value="Znf_C2H2_sf"/>
</dbReference>
<feature type="domain" description="C2H2-type" evidence="10">
    <location>
        <begin position="74"/>
        <end position="101"/>
    </location>
</feature>
<keyword evidence="2" id="KW-0479">Metal-binding</keyword>
<feature type="domain" description="C2H2-type" evidence="10">
    <location>
        <begin position="44"/>
        <end position="73"/>
    </location>
</feature>
<reference evidence="11 12" key="1">
    <citation type="journal article" date="2011" name="Proc. Natl. Acad. Sci. U.S.A.">
        <title>Evolutionary erosion of yeast sex chromosomes by mating-type switching accidents.</title>
        <authorList>
            <person name="Gordon J.L."/>
            <person name="Armisen D."/>
            <person name="Proux-Wera E."/>
            <person name="Oheigeartaigh S.S."/>
            <person name="Byrne K.P."/>
            <person name="Wolfe K.H."/>
        </authorList>
    </citation>
    <scope>NUCLEOTIDE SEQUENCE [LARGE SCALE GENOMIC DNA]</scope>
    <source>
        <strain evidence="12">ATCC 24235 / CBS 4417 / NBRC 1672 / NRRL Y-8282 / UCD 70-5</strain>
    </source>
</reference>
<dbReference type="RefSeq" id="XP_003686648.1">
    <property type="nucleotide sequence ID" value="XM_003686600.1"/>
</dbReference>
<dbReference type="SUPFAM" id="SSF57667">
    <property type="entry name" value="beta-beta-alpha zinc fingers"/>
    <property type="match status" value="1"/>
</dbReference>
<keyword evidence="8" id="KW-0539">Nucleus</keyword>
<dbReference type="STRING" id="1071381.G8BWD6"/>
<name>G8BWD6_TETPH</name>
<dbReference type="KEGG" id="tpf:TPHA_0G03750"/>
<evidence type="ECO:0000313" key="11">
    <source>
        <dbReference type="EMBL" id="CCE64214.1"/>
    </source>
</evidence>
<dbReference type="OrthoDB" id="3437960at2759"/>
<gene>
    <name evidence="11" type="primary">TPHA0G03750</name>
    <name evidence="11" type="ordered locus">TPHA_0G03750</name>
</gene>
<dbReference type="GO" id="GO:0008270">
    <property type="term" value="F:zinc ion binding"/>
    <property type="evidence" value="ECO:0007669"/>
    <property type="project" value="UniProtKB-KW"/>
</dbReference>
<dbReference type="PANTHER" id="PTHR46179">
    <property type="entry name" value="ZINC FINGER PROTEIN"/>
    <property type="match status" value="1"/>
</dbReference>
<dbReference type="PROSITE" id="PS00028">
    <property type="entry name" value="ZINC_FINGER_C2H2_1"/>
    <property type="match status" value="3"/>
</dbReference>
<proteinExistence type="predicted"/>
<organism evidence="11 12">
    <name type="scientific">Tetrapisispora phaffii (strain ATCC 24235 / CBS 4417 / NBRC 1672 / NRRL Y-8282 / UCD 70-5)</name>
    <name type="common">Yeast</name>
    <name type="synonym">Fabospora phaffii</name>
    <dbReference type="NCBI Taxonomy" id="1071381"/>
    <lineage>
        <taxon>Eukaryota</taxon>
        <taxon>Fungi</taxon>
        <taxon>Dikarya</taxon>
        <taxon>Ascomycota</taxon>
        <taxon>Saccharomycotina</taxon>
        <taxon>Saccharomycetes</taxon>
        <taxon>Saccharomycetales</taxon>
        <taxon>Saccharomycetaceae</taxon>
        <taxon>Tetrapisispora</taxon>
    </lineage>
</organism>
<keyword evidence="3" id="KW-0677">Repeat</keyword>
<dbReference type="InterPro" id="IPR013087">
    <property type="entry name" value="Znf_C2H2_type"/>
</dbReference>
<dbReference type="HOGENOM" id="CLU_068955_0_0_1"/>
<evidence type="ECO:0000256" key="8">
    <source>
        <dbReference type="ARBA" id="ARBA00023242"/>
    </source>
</evidence>
<evidence type="ECO:0000256" key="6">
    <source>
        <dbReference type="ARBA" id="ARBA00023015"/>
    </source>
</evidence>
<dbReference type="FunFam" id="3.30.160.60:FF:000032">
    <property type="entry name" value="Krueppel-like factor 4"/>
    <property type="match status" value="1"/>
</dbReference>
<dbReference type="GO" id="GO:0005634">
    <property type="term" value="C:nucleus"/>
    <property type="evidence" value="ECO:0007669"/>
    <property type="project" value="UniProtKB-SubCell"/>
</dbReference>
<dbReference type="Gene3D" id="3.30.160.60">
    <property type="entry name" value="Classic Zinc Finger"/>
    <property type="match status" value="3"/>
</dbReference>
<evidence type="ECO:0000256" key="4">
    <source>
        <dbReference type="ARBA" id="ARBA00022771"/>
    </source>
</evidence>
<keyword evidence="6" id="KW-0805">Transcription regulation</keyword>
<dbReference type="PROSITE" id="PS50157">
    <property type="entry name" value="ZINC_FINGER_C2H2_2"/>
    <property type="match status" value="3"/>
</dbReference>
<comment type="subcellular location">
    <subcellularLocation>
        <location evidence="1">Nucleus</location>
    </subcellularLocation>
</comment>
<dbReference type="GeneID" id="11535908"/>
<keyword evidence="5" id="KW-0862">Zinc</keyword>
<dbReference type="EMBL" id="HE612862">
    <property type="protein sequence ID" value="CCE64214.1"/>
    <property type="molecule type" value="Genomic_DNA"/>
</dbReference>
<evidence type="ECO:0000256" key="5">
    <source>
        <dbReference type="ARBA" id="ARBA00022833"/>
    </source>
</evidence>
<dbReference type="eggNOG" id="KOG1721">
    <property type="taxonomic scope" value="Eukaryota"/>
</dbReference>
<evidence type="ECO:0000256" key="7">
    <source>
        <dbReference type="ARBA" id="ARBA00023163"/>
    </source>
</evidence>
<feature type="domain" description="C2H2-type" evidence="10">
    <location>
        <begin position="14"/>
        <end position="43"/>
    </location>
</feature>
<dbReference type="AlphaFoldDB" id="G8BWD6"/>
<evidence type="ECO:0000256" key="3">
    <source>
        <dbReference type="ARBA" id="ARBA00022737"/>
    </source>
</evidence>
<evidence type="ECO:0000256" key="9">
    <source>
        <dbReference type="PROSITE-ProRule" id="PRU00042"/>
    </source>
</evidence>
<keyword evidence="4 9" id="KW-0863">Zinc-finger</keyword>
<keyword evidence="12" id="KW-1185">Reference proteome</keyword>
<dbReference type="Pfam" id="PF00096">
    <property type="entry name" value="zf-C2H2"/>
    <property type="match status" value="2"/>
</dbReference>
<evidence type="ECO:0000313" key="12">
    <source>
        <dbReference type="Proteomes" id="UP000005666"/>
    </source>
</evidence>
<dbReference type="Proteomes" id="UP000005666">
    <property type="component" value="Chromosome 7"/>
</dbReference>
<protein>
    <recommendedName>
        <fullName evidence="10">C2H2-type domain-containing protein</fullName>
    </recommendedName>
</protein>
<dbReference type="InterPro" id="IPR051061">
    <property type="entry name" value="Zinc_finger_trans_reg"/>
</dbReference>
<dbReference type="PANTHER" id="PTHR46179:SF13">
    <property type="entry name" value="C2H2-TYPE DOMAIN-CONTAINING PROTEIN"/>
    <property type="match status" value="1"/>
</dbReference>